<dbReference type="Pfam" id="PF23023">
    <property type="entry name" value="Anti-Pycsar_Apyc1"/>
    <property type="match status" value="1"/>
</dbReference>
<dbReference type="AlphaFoldDB" id="A0A1H5TUJ0"/>
<sequence>MRVTLLGTGSALPSANRLQAGIHLERNDHHLLVDCGSGVTHRLAQAGIDHRDVDTVLLTHHHLDHVADLTTLAKARWLEGHPSFTVVGPPGTQEICERLFGIDDLDTRIDLKITELDADPAAFDLGPYRVSTAQTKHSKPGFAYRFDDALTISGDTAPTQAVAALADGSNVLVHECAYPDGTDTETHSTPSALGRTLADVDVDVGRVLLTHLFPETGVQTEELAETVSQYTDAAVDVVSDGDEVTIG</sequence>
<reference evidence="2 5" key="2">
    <citation type="journal article" date="2019" name="Nat. Commun.">
        <title>A new type of DNA phosphorothioation-based antiviral system in archaea.</title>
        <authorList>
            <person name="Xiong L."/>
            <person name="Liu S."/>
            <person name="Chen S."/>
            <person name="Xiao Y."/>
            <person name="Zhu B."/>
            <person name="Gao Y."/>
            <person name="Zhang Y."/>
            <person name="Chen B."/>
            <person name="Luo J."/>
            <person name="Deng Z."/>
            <person name="Chen X."/>
            <person name="Wang L."/>
            <person name="Chen S."/>
        </authorList>
    </citation>
    <scope>NUCLEOTIDE SEQUENCE [LARGE SCALE GENOMIC DNA]</scope>
    <source>
        <strain evidence="2 5">CGMCC 1.10331</strain>
    </source>
</reference>
<gene>
    <name evidence="2" type="ORF">DV707_05830</name>
    <name evidence="3" type="ORF">SAMN04488133_0383</name>
</gene>
<protein>
    <submittedName>
        <fullName evidence="2">MBL fold metallo-hydrolase</fullName>
    </submittedName>
    <submittedName>
        <fullName evidence="3">Ribonuclease BN, tRNA processing enzyme</fullName>
    </submittedName>
</protein>
<dbReference type="Proteomes" id="UP000296733">
    <property type="component" value="Chromosome"/>
</dbReference>
<dbReference type="CDD" id="cd07719">
    <property type="entry name" value="arylsulfatase_AtsA-like_MBL-fold"/>
    <property type="match status" value="1"/>
</dbReference>
<dbReference type="GO" id="GO:0042781">
    <property type="term" value="F:3'-tRNA processing endoribonuclease activity"/>
    <property type="evidence" value="ECO:0007669"/>
    <property type="project" value="TreeGrafter"/>
</dbReference>
<evidence type="ECO:0000256" key="1">
    <source>
        <dbReference type="ARBA" id="ARBA00022801"/>
    </source>
</evidence>
<proteinExistence type="predicted"/>
<dbReference type="GeneID" id="39857587"/>
<name>A0A1H5TUJ0_9EURY</name>
<accession>A0A1H5TUJ0</accession>
<organism evidence="3 4">
    <name type="scientific">Halobellus limi</name>
    <dbReference type="NCBI Taxonomy" id="699433"/>
    <lineage>
        <taxon>Archaea</taxon>
        <taxon>Methanobacteriati</taxon>
        <taxon>Methanobacteriota</taxon>
        <taxon>Stenosarchaea group</taxon>
        <taxon>Halobacteria</taxon>
        <taxon>Halobacteriales</taxon>
        <taxon>Haloferacaceae</taxon>
        <taxon>Halobellus</taxon>
    </lineage>
</organism>
<dbReference type="OrthoDB" id="73420at2157"/>
<evidence type="ECO:0000313" key="2">
    <source>
        <dbReference type="EMBL" id="QCC47227.1"/>
    </source>
</evidence>
<dbReference type="Proteomes" id="UP000236740">
    <property type="component" value="Unassembled WGS sequence"/>
</dbReference>
<evidence type="ECO:0000313" key="4">
    <source>
        <dbReference type="Proteomes" id="UP000236740"/>
    </source>
</evidence>
<dbReference type="PANTHER" id="PTHR46018:SF3">
    <property type="entry name" value="ARYLSULFATASE"/>
    <property type="match status" value="1"/>
</dbReference>
<evidence type="ECO:0000313" key="5">
    <source>
        <dbReference type="Proteomes" id="UP000296733"/>
    </source>
</evidence>
<dbReference type="KEGG" id="hlm:DV707_05830"/>
<dbReference type="Gene3D" id="3.60.15.10">
    <property type="entry name" value="Ribonuclease Z/Hydroxyacylglutathione hydrolase-like"/>
    <property type="match status" value="1"/>
</dbReference>
<dbReference type="EMBL" id="CP031311">
    <property type="protein sequence ID" value="QCC47227.1"/>
    <property type="molecule type" value="Genomic_DNA"/>
</dbReference>
<dbReference type="SUPFAM" id="SSF56281">
    <property type="entry name" value="Metallo-hydrolase/oxidoreductase"/>
    <property type="match status" value="1"/>
</dbReference>
<dbReference type="InterPro" id="IPR044094">
    <property type="entry name" value="AtsA-like_MBL-fold"/>
</dbReference>
<evidence type="ECO:0000313" key="3">
    <source>
        <dbReference type="EMBL" id="SEF66429.1"/>
    </source>
</evidence>
<keyword evidence="1 2" id="KW-0378">Hydrolase</keyword>
<dbReference type="RefSeq" id="WP_103990173.1">
    <property type="nucleotide sequence ID" value="NZ_CP031311.1"/>
</dbReference>
<reference evidence="3 4" key="1">
    <citation type="submission" date="2016-10" db="EMBL/GenBank/DDBJ databases">
        <authorList>
            <person name="de Groot N.N."/>
        </authorList>
    </citation>
    <scope>NUCLEOTIDE SEQUENCE [LARGE SCALE GENOMIC DNA]</scope>
    <source>
        <strain evidence="3 4">CGMCC 1.10331</strain>
    </source>
</reference>
<dbReference type="PANTHER" id="PTHR46018">
    <property type="entry name" value="ZINC PHOSPHODIESTERASE ELAC PROTEIN 1"/>
    <property type="match status" value="1"/>
</dbReference>
<keyword evidence="4" id="KW-1185">Reference proteome</keyword>
<dbReference type="EMBL" id="FNVN01000001">
    <property type="protein sequence ID" value="SEF66429.1"/>
    <property type="molecule type" value="Genomic_DNA"/>
</dbReference>
<dbReference type="InterPro" id="IPR036866">
    <property type="entry name" value="RibonucZ/Hydroxyglut_hydro"/>
</dbReference>